<sequence>MKKKKKAAGLFFAPFGMCFILFWLVPFVYGCYLSVCNMSLTRGNQGFSGLENYIQIFSGDTVYAEAFFRGLKNILIFVVASVPLLVIVSLILALIVEHLPAKIKGIYRTIYFMSYAVSVTAVSAVFLWLFNGNGGYINNVLVHMGIIDAPISWLEAQPFAWIVLVIATVWWTVGYNMMLFINGLNSIDSALFEAVAVDGGGFFSRLRYIILPGIKHVMTYVVLMTIIASFNMYGQSALITKGGPLNSTKSLIMEINDVIFTNNNLGEGSAMAILMGVVVMLFAMCQNWLSREKKEIKEVNGS</sequence>
<dbReference type="GO" id="GO:0005886">
    <property type="term" value="C:plasma membrane"/>
    <property type="evidence" value="ECO:0007669"/>
    <property type="project" value="UniProtKB-SubCell"/>
</dbReference>
<feature type="transmembrane region" description="Helical" evidence="7">
    <location>
        <begin position="7"/>
        <end position="29"/>
    </location>
</feature>
<evidence type="ECO:0000256" key="4">
    <source>
        <dbReference type="ARBA" id="ARBA00022692"/>
    </source>
</evidence>
<comment type="caution">
    <text evidence="9">The sequence shown here is derived from an EMBL/GenBank/DDBJ whole genome shotgun (WGS) entry which is preliminary data.</text>
</comment>
<evidence type="ECO:0000313" key="9">
    <source>
        <dbReference type="EMBL" id="RGE87875.1"/>
    </source>
</evidence>
<dbReference type="Pfam" id="PF00528">
    <property type="entry name" value="BPD_transp_1"/>
    <property type="match status" value="1"/>
</dbReference>
<keyword evidence="2 7" id="KW-0813">Transport</keyword>
<keyword evidence="3" id="KW-1003">Cell membrane</keyword>
<reference evidence="9 10" key="1">
    <citation type="submission" date="2018-08" db="EMBL/GenBank/DDBJ databases">
        <title>A genome reference for cultivated species of the human gut microbiota.</title>
        <authorList>
            <person name="Zou Y."/>
            <person name="Xue W."/>
            <person name="Luo G."/>
        </authorList>
    </citation>
    <scope>NUCLEOTIDE SEQUENCE [LARGE SCALE GENOMIC DNA]</scope>
    <source>
        <strain evidence="9 10">AF37-2AT</strain>
    </source>
</reference>
<comment type="similarity">
    <text evidence="7">Belongs to the binding-protein-dependent transport system permease family.</text>
</comment>
<name>A0A3E3K2W3_9FIRM</name>
<evidence type="ECO:0000259" key="8">
    <source>
        <dbReference type="PROSITE" id="PS50928"/>
    </source>
</evidence>
<feature type="transmembrane region" description="Helical" evidence="7">
    <location>
        <begin position="217"/>
        <end position="234"/>
    </location>
</feature>
<dbReference type="AlphaFoldDB" id="A0A3E3K2W3"/>
<comment type="subcellular location">
    <subcellularLocation>
        <location evidence="1 7">Cell membrane</location>
        <topology evidence="1 7">Multi-pass membrane protein</topology>
    </subcellularLocation>
</comment>
<dbReference type="PROSITE" id="PS50928">
    <property type="entry name" value="ABC_TM1"/>
    <property type="match status" value="1"/>
</dbReference>
<evidence type="ECO:0000256" key="2">
    <source>
        <dbReference type="ARBA" id="ARBA00022448"/>
    </source>
</evidence>
<feature type="domain" description="ABC transmembrane type-1" evidence="8">
    <location>
        <begin position="71"/>
        <end position="286"/>
    </location>
</feature>
<dbReference type="SUPFAM" id="SSF161098">
    <property type="entry name" value="MetI-like"/>
    <property type="match status" value="1"/>
</dbReference>
<keyword evidence="6 7" id="KW-0472">Membrane</keyword>
<proteinExistence type="inferred from homology"/>
<dbReference type="PANTHER" id="PTHR30193">
    <property type="entry name" value="ABC TRANSPORTER PERMEASE PROTEIN"/>
    <property type="match status" value="1"/>
</dbReference>
<organism evidence="9 10">
    <name type="scientific">Sellimonas intestinalis</name>
    <dbReference type="NCBI Taxonomy" id="1653434"/>
    <lineage>
        <taxon>Bacteria</taxon>
        <taxon>Bacillati</taxon>
        <taxon>Bacillota</taxon>
        <taxon>Clostridia</taxon>
        <taxon>Lachnospirales</taxon>
        <taxon>Lachnospiraceae</taxon>
        <taxon>Sellimonas</taxon>
    </lineage>
</organism>
<dbReference type="InterPro" id="IPR035906">
    <property type="entry name" value="MetI-like_sf"/>
</dbReference>
<dbReference type="InterPro" id="IPR000515">
    <property type="entry name" value="MetI-like"/>
</dbReference>
<dbReference type="GO" id="GO:0055085">
    <property type="term" value="P:transmembrane transport"/>
    <property type="evidence" value="ECO:0007669"/>
    <property type="project" value="InterPro"/>
</dbReference>
<evidence type="ECO:0000256" key="7">
    <source>
        <dbReference type="RuleBase" id="RU363032"/>
    </source>
</evidence>
<gene>
    <name evidence="9" type="ORF">DW016_07130</name>
</gene>
<dbReference type="PROSITE" id="PS51257">
    <property type="entry name" value="PROKAR_LIPOPROTEIN"/>
    <property type="match status" value="1"/>
</dbReference>
<protein>
    <submittedName>
        <fullName evidence="9">Sugar ABC transporter permease</fullName>
    </submittedName>
</protein>
<evidence type="ECO:0000256" key="3">
    <source>
        <dbReference type="ARBA" id="ARBA00022475"/>
    </source>
</evidence>
<dbReference type="Proteomes" id="UP000261080">
    <property type="component" value="Unassembled WGS sequence"/>
</dbReference>
<dbReference type="PANTHER" id="PTHR30193:SF37">
    <property type="entry name" value="INNER MEMBRANE ABC TRANSPORTER PERMEASE PROTEIN YCJO"/>
    <property type="match status" value="1"/>
</dbReference>
<dbReference type="OrthoDB" id="9779462at2"/>
<accession>A0A3E3K2W3</accession>
<feature type="transmembrane region" description="Helical" evidence="7">
    <location>
        <begin position="74"/>
        <end position="97"/>
    </location>
</feature>
<keyword evidence="4 7" id="KW-0812">Transmembrane</keyword>
<dbReference type="EMBL" id="QVLX01000003">
    <property type="protein sequence ID" value="RGE87875.1"/>
    <property type="molecule type" value="Genomic_DNA"/>
</dbReference>
<feature type="transmembrane region" description="Helical" evidence="7">
    <location>
        <begin position="109"/>
        <end position="130"/>
    </location>
</feature>
<evidence type="ECO:0000256" key="1">
    <source>
        <dbReference type="ARBA" id="ARBA00004651"/>
    </source>
</evidence>
<keyword evidence="5 7" id="KW-1133">Transmembrane helix</keyword>
<feature type="transmembrane region" description="Helical" evidence="7">
    <location>
        <begin position="159"/>
        <end position="181"/>
    </location>
</feature>
<dbReference type="InterPro" id="IPR051393">
    <property type="entry name" value="ABC_transporter_permease"/>
</dbReference>
<evidence type="ECO:0000256" key="6">
    <source>
        <dbReference type="ARBA" id="ARBA00023136"/>
    </source>
</evidence>
<feature type="transmembrane region" description="Helical" evidence="7">
    <location>
        <begin position="270"/>
        <end position="289"/>
    </location>
</feature>
<keyword evidence="10" id="KW-1185">Reference proteome</keyword>
<evidence type="ECO:0000313" key="10">
    <source>
        <dbReference type="Proteomes" id="UP000261080"/>
    </source>
</evidence>
<dbReference type="Gene3D" id="1.10.3720.10">
    <property type="entry name" value="MetI-like"/>
    <property type="match status" value="1"/>
</dbReference>
<dbReference type="RefSeq" id="WP_117493457.1">
    <property type="nucleotide sequence ID" value="NZ_CALBAT010000017.1"/>
</dbReference>
<evidence type="ECO:0000256" key="5">
    <source>
        <dbReference type="ARBA" id="ARBA00022989"/>
    </source>
</evidence>